<organism evidence="1 2">
    <name type="scientific">Streptococcus oralis</name>
    <dbReference type="NCBI Taxonomy" id="1303"/>
    <lineage>
        <taxon>Bacteria</taxon>
        <taxon>Bacillati</taxon>
        <taxon>Bacillota</taxon>
        <taxon>Bacilli</taxon>
        <taxon>Lactobacillales</taxon>
        <taxon>Streptococcaceae</taxon>
        <taxon>Streptococcus</taxon>
    </lineage>
</organism>
<protein>
    <submittedName>
        <fullName evidence="1">Phage protein</fullName>
    </submittedName>
</protein>
<gene>
    <name evidence="1" type="ORF">SK143_0915</name>
</gene>
<evidence type="ECO:0000313" key="2">
    <source>
        <dbReference type="Proteomes" id="UP000028098"/>
    </source>
</evidence>
<sequence length="69" mass="7698">MTKFVKIQSCCNGITEDELINIDDINSICLGSNTLIFRTPYNLGENHISITQNSVDKLLKVLDIIGEVE</sequence>
<dbReference type="PATRIC" id="fig|1303.44.peg.865"/>
<dbReference type="AlphaFoldDB" id="A0A081R6N1"/>
<accession>A0A081R6N1</accession>
<comment type="caution">
    <text evidence="1">The sequence shown here is derived from an EMBL/GenBank/DDBJ whole genome shotgun (WGS) entry which is preliminary data.</text>
</comment>
<dbReference type="RefSeq" id="WP_042902468.1">
    <property type="nucleotide sequence ID" value="NZ_JPGB01000004.1"/>
</dbReference>
<name>A0A081R6N1_STROR</name>
<reference evidence="1 2" key="1">
    <citation type="submission" date="2014-05" db="EMBL/GenBank/DDBJ databases">
        <authorList>
            <person name="Daugherty S.C."/>
            <person name="Tallon L.J."/>
            <person name="Sadzewicz L."/>
            <person name="Kilian M."/>
            <person name="Tettelin H."/>
        </authorList>
    </citation>
    <scope>NUCLEOTIDE SEQUENCE [LARGE SCALE GENOMIC DNA]</scope>
    <source>
        <strain evidence="1 2">SK143</strain>
    </source>
</reference>
<evidence type="ECO:0000313" key="1">
    <source>
        <dbReference type="EMBL" id="KEQ50854.1"/>
    </source>
</evidence>
<proteinExistence type="predicted"/>
<dbReference type="Proteomes" id="UP000028098">
    <property type="component" value="Unassembled WGS sequence"/>
</dbReference>
<dbReference type="EMBL" id="JPGB01000004">
    <property type="protein sequence ID" value="KEQ50854.1"/>
    <property type="molecule type" value="Genomic_DNA"/>
</dbReference>